<sequence length="192" mass="20524">MASTTHHRTHVLRLAGAVLTCTVAAGALAGCGSDTPKKKTASSPSATASSTPSNDPDQAAKDKVLAAYTNMREIQIKMAADGDLHTEELAKYARGDAATDLKKSVLRNESMGIKFTGRPEMKPQVTAVNTKGKTATVTDCFDATSWKPVYKDSGKELKLAEQRLKYPVTSQATLEGDTWFVTKITADRTKGC</sequence>
<feature type="signal peptide" evidence="2">
    <location>
        <begin position="1"/>
        <end position="29"/>
    </location>
</feature>
<reference evidence="3 4" key="1">
    <citation type="submission" date="2020-12" db="EMBL/GenBank/DDBJ databases">
        <title>A novel species.</title>
        <authorList>
            <person name="Li K."/>
        </authorList>
    </citation>
    <scope>NUCLEOTIDE SEQUENCE [LARGE SCALE GENOMIC DNA]</scope>
    <source>
        <strain evidence="3 4">ZYC-3</strain>
        <plasmid evidence="3 4">unnamed1</plasmid>
    </source>
</reference>
<dbReference type="KEGG" id="slf:JEQ17_49305"/>
<dbReference type="RefSeq" id="WP_062189820.1">
    <property type="nucleotide sequence ID" value="NZ_CP066832.1"/>
</dbReference>
<feature type="compositionally biased region" description="Low complexity" evidence="1">
    <location>
        <begin position="41"/>
        <end position="53"/>
    </location>
</feature>
<evidence type="ECO:0008006" key="5">
    <source>
        <dbReference type="Google" id="ProtNLM"/>
    </source>
</evidence>
<feature type="region of interest" description="Disordered" evidence="1">
    <location>
        <begin position="32"/>
        <end position="59"/>
    </location>
</feature>
<evidence type="ECO:0000256" key="1">
    <source>
        <dbReference type="SAM" id="MobiDB-lite"/>
    </source>
</evidence>
<feature type="chain" id="PRO_5038349565" description="Secreted protein/lipoprotein" evidence="2">
    <location>
        <begin position="30"/>
        <end position="192"/>
    </location>
</feature>
<keyword evidence="4" id="KW-1185">Reference proteome</keyword>
<proteinExistence type="predicted"/>
<dbReference type="AlphaFoldDB" id="A0A7T7L6V8"/>
<geneLocation type="plasmid" evidence="3 4">
    <name>unnamed1</name>
</geneLocation>
<evidence type="ECO:0000256" key="2">
    <source>
        <dbReference type="SAM" id="SignalP"/>
    </source>
</evidence>
<keyword evidence="2" id="KW-0732">Signal</keyword>
<evidence type="ECO:0000313" key="4">
    <source>
        <dbReference type="Proteomes" id="UP000595636"/>
    </source>
</evidence>
<gene>
    <name evidence="3" type="ORF">JEQ17_49305</name>
</gene>
<keyword evidence="3" id="KW-0614">Plasmid</keyword>
<organism evidence="3 4">
    <name type="scientific">Streptomyces liliifuscus</name>
    <dbReference type="NCBI Taxonomy" id="2797636"/>
    <lineage>
        <taxon>Bacteria</taxon>
        <taxon>Bacillati</taxon>
        <taxon>Actinomycetota</taxon>
        <taxon>Actinomycetes</taxon>
        <taxon>Kitasatosporales</taxon>
        <taxon>Streptomycetaceae</taxon>
        <taxon>Streptomyces</taxon>
    </lineage>
</organism>
<name>A0A7T7L6V8_9ACTN</name>
<accession>A0A7T7L6V8</accession>
<dbReference type="EMBL" id="CP066832">
    <property type="protein sequence ID" value="QQM47555.1"/>
    <property type="molecule type" value="Genomic_DNA"/>
</dbReference>
<protein>
    <recommendedName>
        <fullName evidence="5">Secreted protein/lipoprotein</fullName>
    </recommendedName>
</protein>
<evidence type="ECO:0000313" key="3">
    <source>
        <dbReference type="EMBL" id="QQM47555.1"/>
    </source>
</evidence>
<dbReference type="Proteomes" id="UP000595636">
    <property type="component" value="Plasmid unnamed1"/>
</dbReference>